<dbReference type="InterPro" id="IPR051398">
    <property type="entry name" value="Polysacch_Deacetylase"/>
</dbReference>
<name>A0ABS8G2S1_9ALTE</name>
<proteinExistence type="predicted"/>
<dbReference type="Proteomes" id="UP001520878">
    <property type="component" value="Unassembled WGS sequence"/>
</dbReference>
<comment type="subcellular location">
    <subcellularLocation>
        <location evidence="1">Secreted</location>
    </subcellularLocation>
</comment>
<organism evidence="4 5">
    <name type="scientific">Fluctibacter halophilus</name>
    <dbReference type="NCBI Taxonomy" id="226011"/>
    <lineage>
        <taxon>Bacteria</taxon>
        <taxon>Pseudomonadati</taxon>
        <taxon>Pseudomonadota</taxon>
        <taxon>Gammaproteobacteria</taxon>
        <taxon>Alteromonadales</taxon>
        <taxon>Alteromonadaceae</taxon>
        <taxon>Fluctibacter</taxon>
    </lineage>
</organism>
<dbReference type="InterPro" id="IPR011330">
    <property type="entry name" value="Glyco_hydro/deAcase_b/a-brl"/>
</dbReference>
<evidence type="ECO:0000256" key="2">
    <source>
        <dbReference type="ARBA" id="ARBA00022729"/>
    </source>
</evidence>
<evidence type="ECO:0000256" key="1">
    <source>
        <dbReference type="ARBA" id="ARBA00004613"/>
    </source>
</evidence>
<protein>
    <submittedName>
        <fullName evidence="4">Polysaccharide deacetylase family protein</fullName>
    </submittedName>
</protein>
<accession>A0ABS8G2S1</accession>
<dbReference type="PANTHER" id="PTHR34216:SF3">
    <property type="entry name" value="POLY-BETA-1,6-N-ACETYL-D-GLUCOSAMINE N-DEACETYLASE"/>
    <property type="match status" value="1"/>
</dbReference>
<dbReference type="CDD" id="cd10918">
    <property type="entry name" value="CE4_NodB_like_5s_6s"/>
    <property type="match status" value="1"/>
</dbReference>
<reference evidence="4 5" key="1">
    <citation type="submission" date="2021-10" db="EMBL/GenBank/DDBJ databases">
        <title>Draft genome of Aestuariibacter halophilus JC2043.</title>
        <authorList>
            <person name="Emsley S.A."/>
            <person name="Pfannmuller K.M."/>
            <person name="Ushijima B."/>
            <person name="Saw J.H."/>
            <person name="Videau P."/>
        </authorList>
    </citation>
    <scope>NUCLEOTIDE SEQUENCE [LARGE SCALE GENOMIC DNA]</scope>
    <source>
        <strain evidence="4 5">JC2043</strain>
    </source>
</reference>
<comment type="caution">
    <text evidence="4">The sequence shown here is derived from an EMBL/GenBank/DDBJ whole genome shotgun (WGS) entry which is preliminary data.</text>
</comment>
<dbReference type="EMBL" id="JAJEWP010000001">
    <property type="protein sequence ID" value="MCC2614872.1"/>
    <property type="molecule type" value="Genomic_DNA"/>
</dbReference>
<dbReference type="SUPFAM" id="SSF88713">
    <property type="entry name" value="Glycoside hydrolase/deacetylase"/>
    <property type="match status" value="1"/>
</dbReference>
<dbReference type="RefSeq" id="WP_229156788.1">
    <property type="nucleotide sequence ID" value="NZ_JAJEWP010000001.1"/>
</dbReference>
<keyword evidence="2" id="KW-0732">Signal</keyword>
<sequence>MHKLWQLGGKLGSRNKLSILIYHQVMAVADPMRPSEPDAKRFEWQMALLRKYFTPVSLPDAVVMLREQRLPANAVCITFDDGYLDNLTVALPILKKYQIPATVFVATAFSEGVNMWNDRLIDLIGDPSLTSLSLNAMDLPAMPLDDIDSRQQAVKTLIPLIKYQDFRQRQTLLDGLLAENQRTDSAPKMMTPTQVRELSDAGVNIGAHTVDHPIMKVQDEAEQLRQLTVCKETLEQWLDKPVTGFAYPNGRPDTDYDSTSVMQVKKAGFEHAVSTRWGINTPSTDPYQLNRFTPWDHSQSKFHLRLVLNQLLSKA</sequence>
<keyword evidence="5" id="KW-1185">Reference proteome</keyword>
<feature type="domain" description="NodB homology" evidence="3">
    <location>
        <begin position="73"/>
        <end position="315"/>
    </location>
</feature>
<dbReference type="Pfam" id="PF01522">
    <property type="entry name" value="Polysacc_deac_1"/>
    <property type="match status" value="2"/>
</dbReference>
<evidence type="ECO:0000259" key="3">
    <source>
        <dbReference type="PROSITE" id="PS51677"/>
    </source>
</evidence>
<evidence type="ECO:0000313" key="4">
    <source>
        <dbReference type="EMBL" id="MCC2614872.1"/>
    </source>
</evidence>
<evidence type="ECO:0000313" key="5">
    <source>
        <dbReference type="Proteomes" id="UP001520878"/>
    </source>
</evidence>
<gene>
    <name evidence="4" type="ORF">LJ739_01295</name>
</gene>
<dbReference type="InterPro" id="IPR002509">
    <property type="entry name" value="NODB_dom"/>
</dbReference>
<dbReference type="Gene3D" id="3.20.20.370">
    <property type="entry name" value="Glycoside hydrolase/deacetylase"/>
    <property type="match status" value="1"/>
</dbReference>
<dbReference type="PROSITE" id="PS51677">
    <property type="entry name" value="NODB"/>
    <property type="match status" value="1"/>
</dbReference>
<dbReference type="PANTHER" id="PTHR34216">
    <property type="match status" value="1"/>
</dbReference>